<keyword evidence="4" id="KW-1003">Cell membrane</keyword>
<evidence type="ECO:0000256" key="14">
    <source>
        <dbReference type="SAM" id="Phobius"/>
    </source>
</evidence>
<keyword evidence="16" id="KW-1185">Reference proteome</keyword>
<evidence type="ECO:0000256" key="11">
    <source>
        <dbReference type="ARBA" id="ARBA00023201"/>
    </source>
</evidence>
<evidence type="ECO:0000256" key="7">
    <source>
        <dbReference type="ARBA" id="ARBA00023053"/>
    </source>
</evidence>
<evidence type="ECO:0000256" key="5">
    <source>
        <dbReference type="ARBA" id="ARBA00022692"/>
    </source>
</evidence>
<dbReference type="Gene3D" id="1.20.1730.10">
    <property type="entry name" value="Sodium/glucose cotransporter"/>
    <property type="match status" value="1"/>
</dbReference>
<dbReference type="Pfam" id="PF00474">
    <property type="entry name" value="SSF"/>
    <property type="match status" value="1"/>
</dbReference>
<dbReference type="InterPro" id="IPR018212">
    <property type="entry name" value="Na/solute_symporter_CS"/>
</dbReference>
<keyword evidence="3" id="KW-0813">Transport</keyword>
<comment type="catalytic activity">
    <reaction evidence="12">
        <text>iodide(out) + 2 Na(+)(out) = iodide(in) + 2 Na(+)(in)</text>
        <dbReference type="Rhea" id="RHEA:71207"/>
        <dbReference type="ChEBI" id="CHEBI:16382"/>
        <dbReference type="ChEBI" id="CHEBI:29101"/>
    </reaction>
</comment>
<proteinExistence type="inferred from homology"/>
<feature type="transmembrane region" description="Helical" evidence="14">
    <location>
        <begin position="359"/>
        <end position="378"/>
    </location>
</feature>
<feature type="transmembrane region" description="Helical" evidence="14">
    <location>
        <begin position="148"/>
        <end position="171"/>
    </location>
</feature>
<evidence type="ECO:0000256" key="6">
    <source>
        <dbReference type="ARBA" id="ARBA00022989"/>
    </source>
</evidence>
<dbReference type="RefSeq" id="WP_068361827.1">
    <property type="nucleotide sequence ID" value="NZ_CP019337.1"/>
</dbReference>
<evidence type="ECO:0000313" key="15">
    <source>
        <dbReference type="EMBL" id="OBY63427.1"/>
    </source>
</evidence>
<keyword evidence="6 14" id="KW-1133">Transmembrane helix</keyword>
<evidence type="ECO:0000256" key="8">
    <source>
        <dbReference type="ARBA" id="ARBA00023065"/>
    </source>
</evidence>
<keyword evidence="10" id="KW-0325">Glycoprotein</keyword>
<feature type="transmembrane region" description="Helical" evidence="14">
    <location>
        <begin position="43"/>
        <end position="65"/>
    </location>
</feature>
<dbReference type="AlphaFoldDB" id="A0A1B8TUV2"/>
<keyword evidence="9 14" id="KW-0472">Membrane</keyword>
<gene>
    <name evidence="15" type="ORF">LPB301_11445</name>
</gene>
<feature type="transmembrane region" description="Helical" evidence="14">
    <location>
        <begin position="221"/>
        <end position="238"/>
    </location>
</feature>
<evidence type="ECO:0000256" key="4">
    <source>
        <dbReference type="ARBA" id="ARBA00022475"/>
    </source>
</evidence>
<dbReference type="InterPro" id="IPR038377">
    <property type="entry name" value="Na/Glc_symporter_sf"/>
</dbReference>
<keyword evidence="8" id="KW-0406">Ion transport</keyword>
<evidence type="ECO:0000256" key="1">
    <source>
        <dbReference type="ARBA" id="ARBA00004651"/>
    </source>
</evidence>
<dbReference type="GO" id="GO:0098660">
    <property type="term" value="P:inorganic ion transmembrane transport"/>
    <property type="evidence" value="ECO:0007669"/>
    <property type="project" value="UniProtKB-ARBA"/>
</dbReference>
<evidence type="ECO:0000256" key="3">
    <source>
        <dbReference type="ARBA" id="ARBA00022448"/>
    </source>
</evidence>
<feature type="transmembrane region" description="Helical" evidence="14">
    <location>
        <begin position="6"/>
        <end position="23"/>
    </location>
</feature>
<accession>A0A1B8TUV2</accession>
<feature type="transmembrane region" description="Helical" evidence="14">
    <location>
        <begin position="71"/>
        <end position="92"/>
    </location>
</feature>
<keyword evidence="5 14" id="KW-0812">Transmembrane</keyword>
<dbReference type="GO" id="GO:0005886">
    <property type="term" value="C:plasma membrane"/>
    <property type="evidence" value="ECO:0007669"/>
    <property type="project" value="UniProtKB-SubCell"/>
</dbReference>
<dbReference type="PANTHER" id="PTHR42985:SF40">
    <property type="entry name" value="LD47995P-RELATED"/>
    <property type="match status" value="1"/>
</dbReference>
<feature type="transmembrane region" description="Helical" evidence="14">
    <location>
        <begin position="502"/>
        <end position="520"/>
    </location>
</feature>
<keyword evidence="11" id="KW-0739">Sodium transport</keyword>
<dbReference type="GO" id="GO:0015075">
    <property type="term" value="F:monoatomic ion transmembrane transporter activity"/>
    <property type="evidence" value="ECO:0007669"/>
    <property type="project" value="UniProtKB-ARBA"/>
</dbReference>
<dbReference type="EMBL" id="LSFL01000035">
    <property type="protein sequence ID" value="OBY63427.1"/>
    <property type="molecule type" value="Genomic_DNA"/>
</dbReference>
<dbReference type="OrthoDB" id="9761931at2"/>
<organism evidence="15 16">
    <name type="scientific">Polaribacter reichenbachii</name>
    <dbReference type="NCBI Taxonomy" id="996801"/>
    <lineage>
        <taxon>Bacteria</taxon>
        <taxon>Pseudomonadati</taxon>
        <taxon>Bacteroidota</taxon>
        <taxon>Flavobacteriia</taxon>
        <taxon>Flavobacteriales</taxon>
        <taxon>Flavobacteriaceae</taxon>
    </lineage>
</organism>
<feature type="transmembrane region" description="Helical" evidence="14">
    <location>
        <begin position="259"/>
        <end position="276"/>
    </location>
</feature>
<comment type="similarity">
    <text evidence="2 13">Belongs to the sodium:solute symporter (SSF) (TC 2.A.21) family.</text>
</comment>
<evidence type="ECO:0000256" key="10">
    <source>
        <dbReference type="ARBA" id="ARBA00023180"/>
    </source>
</evidence>
<dbReference type="InterPro" id="IPR051163">
    <property type="entry name" value="Sodium:Solute_Symporter_SSF"/>
</dbReference>
<reference evidence="16" key="1">
    <citation type="submission" date="2016-02" db="EMBL/GenBank/DDBJ databases">
        <title>Paenibacillus sp. LPB0068, isolated from Crassostrea gigas.</title>
        <authorList>
            <person name="Shin S.-K."/>
            <person name="Yi H."/>
        </authorList>
    </citation>
    <scope>NUCLEOTIDE SEQUENCE [LARGE SCALE GENOMIC DNA]</scope>
    <source>
        <strain evidence="16">KCTC 23969</strain>
    </source>
</reference>
<feature type="transmembrane region" description="Helical" evidence="14">
    <location>
        <begin position="442"/>
        <end position="460"/>
    </location>
</feature>
<protein>
    <submittedName>
        <fullName evidence="15">Sodium transporter</fullName>
    </submittedName>
</protein>
<dbReference type="GO" id="GO:0006814">
    <property type="term" value="P:sodium ion transport"/>
    <property type="evidence" value="ECO:0007669"/>
    <property type="project" value="UniProtKB-KW"/>
</dbReference>
<keyword evidence="7" id="KW-0915">Sodium</keyword>
<evidence type="ECO:0000256" key="12">
    <source>
        <dbReference type="ARBA" id="ARBA00036099"/>
    </source>
</evidence>
<sequence length="548" mass="59956">MGTIDLSVILIFTLLVFICGMSFSKAGKNMKSYFAAGGALPWWMSGLSLFMSFFSAGTFVVWGSIAYSTGWVAVTIQWTMCIAGVIIGFFIAPKWQKTKALTAAEYISERLGKSTQKIYTYLFLFISIFTTGAFLYPVAKIVEVSTGIPITTSIIVLGVLILIYTAVGGLWAVIVTDVLQFIVLTAAVLIVVPLSFDKIGGIDNFISQAPERFFEFTNSEYSWVFMIAFGLYNLFFIAGNWAYVQRYTSVATPKDAKKVGWLFGALYTISPLIWMLPPMIYRVLNPELGELADEGAYLLMCKEVLPVGMLGLMLGGMVFATSSSVNTTLNISAGVLTNDLYKSFFPNTTDKSLVRIARIATILLGLLTIIIALLVPLFGGIVEVVMSLAALTGGAMFLPPLWALFSRRQTGKTVLIVTFVSLAINAFFKFLAPSLIDLTLGRAMEMVVGMCTPILLLLFYEIDLKYSKSKTTAYDTYETNRKLKELQPEEPSDGSNKKGTRVIGIGVASTGFLIVLLALIGDKAQILVGSMGFLVLMLGAYIIYKTKK</sequence>
<dbReference type="PROSITE" id="PS50283">
    <property type="entry name" value="NA_SOLUT_SYMP_3"/>
    <property type="match status" value="1"/>
</dbReference>
<dbReference type="PROSITE" id="PS00456">
    <property type="entry name" value="NA_SOLUT_SYMP_1"/>
    <property type="match status" value="1"/>
</dbReference>
<dbReference type="GO" id="GO:0015293">
    <property type="term" value="F:symporter activity"/>
    <property type="evidence" value="ECO:0007669"/>
    <property type="project" value="TreeGrafter"/>
</dbReference>
<evidence type="ECO:0000256" key="13">
    <source>
        <dbReference type="RuleBase" id="RU362091"/>
    </source>
</evidence>
<feature type="transmembrane region" description="Helical" evidence="14">
    <location>
        <begin position="526"/>
        <end position="544"/>
    </location>
</feature>
<dbReference type="KEGG" id="prn:BW723_04265"/>
<feature type="transmembrane region" description="Helical" evidence="14">
    <location>
        <begin position="414"/>
        <end position="436"/>
    </location>
</feature>
<evidence type="ECO:0000256" key="2">
    <source>
        <dbReference type="ARBA" id="ARBA00006434"/>
    </source>
</evidence>
<dbReference type="Proteomes" id="UP000092612">
    <property type="component" value="Unassembled WGS sequence"/>
</dbReference>
<feature type="transmembrane region" description="Helical" evidence="14">
    <location>
        <begin position="178"/>
        <end position="196"/>
    </location>
</feature>
<dbReference type="PANTHER" id="PTHR42985">
    <property type="entry name" value="SODIUM-COUPLED MONOCARBOXYLATE TRANSPORTER"/>
    <property type="match status" value="1"/>
</dbReference>
<feature type="transmembrane region" description="Helical" evidence="14">
    <location>
        <begin position="384"/>
        <end position="405"/>
    </location>
</feature>
<dbReference type="InterPro" id="IPR001734">
    <property type="entry name" value="Na/solute_symporter"/>
</dbReference>
<name>A0A1B8TUV2_9FLAO</name>
<evidence type="ECO:0000313" key="16">
    <source>
        <dbReference type="Proteomes" id="UP000092612"/>
    </source>
</evidence>
<feature type="transmembrane region" description="Helical" evidence="14">
    <location>
        <begin position="296"/>
        <end position="320"/>
    </location>
</feature>
<feature type="transmembrane region" description="Helical" evidence="14">
    <location>
        <begin position="118"/>
        <end position="136"/>
    </location>
</feature>
<comment type="subcellular location">
    <subcellularLocation>
        <location evidence="1">Cell membrane</location>
        <topology evidence="1">Multi-pass membrane protein</topology>
    </subcellularLocation>
</comment>
<evidence type="ECO:0000256" key="9">
    <source>
        <dbReference type="ARBA" id="ARBA00023136"/>
    </source>
</evidence>
<dbReference type="STRING" id="996801.BW723_04265"/>
<dbReference type="CDD" id="cd11477">
    <property type="entry name" value="SLC5sbd_u1"/>
    <property type="match status" value="1"/>
</dbReference>
<comment type="caution">
    <text evidence="15">The sequence shown here is derived from an EMBL/GenBank/DDBJ whole genome shotgun (WGS) entry which is preliminary data.</text>
</comment>